<sequence>MEQLGTIPICSRPHIKQTRTSGNSIFSYRDSTKRPYQHADFSRTSIWLRQLRRRLWRHFVQTKQPSFLSLHLLVAEDLCS</sequence>
<accession>A0A0A8Y9F6</accession>
<name>A0A0A8Y9F6_ARUDO</name>
<evidence type="ECO:0000313" key="1">
    <source>
        <dbReference type="EMBL" id="JAD22971.1"/>
    </source>
</evidence>
<organism evidence="1">
    <name type="scientific">Arundo donax</name>
    <name type="common">Giant reed</name>
    <name type="synonym">Donax arundinaceus</name>
    <dbReference type="NCBI Taxonomy" id="35708"/>
    <lineage>
        <taxon>Eukaryota</taxon>
        <taxon>Viridiplantae</taxon>
        <taxon>Streptophyta</taxon>
        <taxon>Embryophyta</taxon>
        <taxon>Tracheophyta</taxon>
        <taxon>Spermatophyta</taxon>
        <taxon>Magnoliopsida</taxon>
        <taxon>Liliopsida</taxon>
        <taxon>Poales</taxon>
        <taxon>Poaceae</taxon>
        <taxon>PACMAD clade</taxon>
        <taxon>Arundinoideae</taxon>
        <taxon>Arundineae</taxon>
        <taxon>Arundo</taxon>
    </lineage>
</organism>
<dbReference type="EMBL" id="GBRH01274924">
    <property type="protein sequence ID" value="JAD22971.1"/>
    <property type="molecule type" value="Transcribed_RNA"/>
</dbReference>
<dbReference type="AlphaFoldDB" id="A0A0A8Y9F6"/>
<reference evidence="1" key="2">
    <citation type="journal article" date="2015" name="Data Brief">
        <title>Shoot transcriptome of the giant reed, Arundo donax.</title>
        <authorList>
            <person name="Barrero R.A."/>
            <person name="Guerrero F.D."/>
            <person name="Moolhuijzen P."/>
            <person name="Goolsby J.A."/>
            <person name="Tidwell J."/>
            <person name="Bellgard S.E."/>
            <person name="Bellgard M.I."/>
        </authorList>
    </citation>
    <scope>NUCLEOTIDE SEQUENCE</scope>
    <source>
        <tissue evidence="1">Shoot tissue taken approximately 20 cm above the soil surface</tissue>
    </source>
</reference>
<reference evidence="1" key="1">
    <citation type="submission" date="2014-09" db="EMBL/GenBank/DDBJ databases">
        <authorList>
            <person name="Magalhaes I.L.F."/>
            <person name="Oliveira U."/>
            <person name="Santos F.R."/>
            <person name="Vidigal T.H.D.A."/>
            <person name="Brescovit A.D."/>
            <person name="Santos A.J."/>
        </authorList>
    </citation>
    <scope>NUCLEOTIDE SEQUENCE</scope>
    <source>
        <tissue evidence="1">Shoot tissue taken approximately 20 cm above the soil surface</tissue>
    </source>
</reference>
<proteinExistence type="predicted"/>
<protein>
    <submittedName>
        <fullName evidence="1">Uncharacterized protein</fullName>
    </submittedName>
</protein>